<dbReference type="AlphaFoldDB" id="D2PJ21"/>
<sequence>MKSAVIITVYKKYRYIDEALNSVLSQTVKPDQIIIVADNPKMLNSSINATVIEADYPQLGKKIFEAIKALRDDIDIVYFLDDDDMFHKDKIEYINKIFEKRRDIVTIHNSRELVDEYGNQLSSSYDIPFEVLIHRNNFRKINQQYPLGLGNNSSYSIRRKFLERIKERLSNINLALDTTLLYLSLEHNNLLHIPEKLTIYRMGTGVSTYSKVTNYSKFLENKNKLVCFFNRVLEDFRYLESILTNCITCKKEIQRTILFLELYLSAENEVFKCDYKAQLPPLNSLFFSSIKYYLNRSISTKDLYDITKGVIAQLILGRKKVSEMRSKRDFESFQNIKT</sequence>
<dbReference type="RefSeq" id="WP_012952693.1">
    <property type="nucleotide sequence ID" value="NC_013769.1"/>
</dbReference>
<reference evidence="3" key="1">
    <citation type="journal article" date="2009" name="Proc. Natl. Acad. Sci. U.S.A.">
        <title>Biogeography of the Sulfolobus islandicus pan-genome.</title>
        <authorList>
            <person name="Reno M.L."/>
            <person name="Held N.L."/>
            <person name="Fields C.J."/>
            <person name="Burke P.V."/>
            <person name="Whitaker R.J."/>
        </authorList>
    </citation>
    <scope>NUCLEOTIDE SEQUENCE [LARGE SCALE GENOMIC DNA]</scope>
    <source>
        <strain evidence="3">L.D.8.5 / Lassen #2</strain>
    </source>
</reference>
<dbReference type="CAZy" id="GT2">
    <property type="family name" value="Glycosyltransferase Family 2"/>
</dbReference>
<organism evidence="2 3">
    <name type="scientific">Saccharolobus islandicus (strain L.D.8.5 / Lassen #2)</name>
    <name type="common">Sulfolobus islandicus</name>
    <dbReference type="NCBI Taxonomy" id="425944"/>
    <lineage>
        <taxon>Archaea</taxon>
        <taxon>Thermoproteota</taxon>
        <taxon>Thermoprotei</taxon>
        <taxon>Sulfolobales</taxon>
        <taxon>Sulfolobaceae</taxon>
        <taxon>Saccharolobus</taxon>
    </lineage>
</organism>
<feature type="domain" description="Glycosyltransferase 2-like" evidence="1">
    <location>
        <begin position="5"/>
        <end position="162"/>
    </location>
</feature>
<accession>D2PJ21</accession>
<dbReference type="Pfam" id="PF00535">
    <property type="entry name" value="Glycos_transf_2"/>
    <property type="match status" value="1"/>
</dbReference>
<evidence type="ECO:0000259" key="1">
    <source>
        <dbReference type="Pfam" id="PF00535"/>
    </source>
</evidence>
<proteinExistence type="predicted"/>
<evidence type="ECO:0000313" key="3">
    <source>
        <dbReference type="Proteomes" id="UP000001404"/>
    </source>
</evidence>
<gene>
    <name evidence="2" type="ordered locus">LD85_1092</name>
</gene>
<dbReference type="HOGENOM" id="CLU_820443_0_0_2"/>
<protein>
    <recommendedName>
        <fullName evidence="1">Glycosyltransferase 2-like domain-containing protein</fullName>
    </recommendedName>
</protein>
<dbReference type="InterPro" id="IPR029044">
    <property type="entry name" value="Nucleotide-diphossugar_trans"/>
</dbReference>
<dbReference type="InterPro" id="IPR001173">
    <property type="entry name" value="Glyco_trans_2-like"/>
</dbReference>
<dbReference type="Gene3D" id="3.90.550.10">
    <property type="entry name" value="Spore Coat Polysaccharide Biosynthesis Protein SpsA, Chain A"/>
    <property type="match status" value="2"/>
</dbReference>
<evidence type="ECO:0000313" key="2">
    <source>
        <dbReference type="EMBL" id="ADB86774.1"/>
    </source>
</evidence>
<dbReference type="KEGG" id="sii:LD85_1092"/>
<dbReference type="SUPFAM" id="SSF53448">
    <property type="entry name" value="Nucleotide-diphospho-sugar transferases"/>
    <property type="match status" value="1"/>
</dbReference>
<dbReference type="Proteomes" id="UP000001404">
    <property type="component" value="Chromosome"/>
</dbReference>
<name>D2PJ21_SACI9</name>
<dbReference type="EMBL" id="CP001731">
    <property type="protein sequence ID" value="ADB86774.1"/>
    <property type="molecule type" value="Genomic_DNA"/>
</dbReference>